<dbReference type="PROSITE" id="PS50928">
    <property type="entry name" value="ABC_TM1"/>
    <property type="match status" value="1"/>
</dbReference>
<dbReference type="CDD" id="cd06261">
    <property type="entry name" value="TM_PBP2"/>
    <property type="match status" value="1"/>
</dbReference>
<evidence type="ECO:0000259" key="7">
    <source>
        <dbReference type="PROSITE" id="PS50928"/>
    </source>
</evidence>
<dbReference type="eggNOG" id="COG1174">
    <property type="taxonomic scope" value="Bacteria"/>
</dbReference>
<evidence type="ECO:0000256" key="3">
    <source>
        <dbReference type="ARBA" id="ARBA00022692"/>
    </source>
</evidence>
<keyword evidence="5 6" id="KW-0472">Membrane</keyword>
<dbReference type="PANTHER" id="PTHR30177">
    <property type="entry name" value="GLYCINE BETAINE/L-PROLINE TRANSPORT SYSTEM PERMEASE PROTEIN PROW"/>
    <property type="match status" value="1"/>
</dbReference>
<feature type="transmembrane region" description="Helical" evidence="6">
    <location>
        <begin position="57"/>
        <end position="81"/>
    </location>
</feature>
<dbReference type="HOGENOM" id="CLU_046113_7_2_9"/>
<accession>F6DVI5</accession>
<keyword evidence="4 6" id="KW-1133">Transmembrane helix</keyword>
<dbReference type="GO" id="GO:0031460">
    <property type="term" value="P:glycine betaine transport"/>
    <property type="evidence" value="ECO:0007669"/>
    <property type="project" value="TreeGrafter"/>
</dbReference>
<dbReference type="EMBL" id="CP002780">
    <property type="protein sequence ID" value="AEG61445.1"/>
    <property type="molecule type" value="Genomic_DNA"/>
</dbReference>
<dbReference type="GO" id="GO:0055085">
    <property type="term" value="P:transmembrane transport"/>
    <property type="evidence" value="ECO:0007669"/>
    <property type="project" value="InterPro"/>
</dbReference>
<evidence type="ECO:0000256" key="6">
    <source>
        <dbReference type="RuleBase" id="RU363032"/>
    </source>
</evidence>
<comment type="subcellular location">
    <subcellularLocation>
        <location evidence="6">Cell membrane</location>
        <topology evidence="6">Multi-pass membrane protein</topology>
    </subcellularLocation>
    <subcellularLocation>
        <location evidence="1">Membrane</location>
        <topology evidence="1">Multi-pass membrane protein</topology>
    </subcellularLocation>
</comment>
<sequence length="217" mass="23259">MNFIVSVGQLMLERQELIGQALLEHVVLSLVAVFFITVAGVPLGILLTRVRKLAQPVIFLTGVLYTIPVLALFGFMIPLLGIGIKPTLFALFIYGLLPLVRNTYVGILGVDKNLIEAARGMGSTDWQLLVQVELPLALPVIVAGFRTVTVMTISVATIAAFIGSGGLGTLIFRGIMTYNTQLTVAGSILVALLALTTDGFLALLEKKLLKRTRGNVV</sequence>
<dbReference type="SUPFAM" id="SSF161098">
    <property type="entry name" value="MetI-like"/>
    <property type="match status" value="1"/>
</dbReference>
<keyword evidence="9" id="KW-1185">Reference proteome</keyword>
<evidence type="ECO:0000256" key="2">
    <source>
        <dbReference type="ARBA" id="ARBA00022448"/>
    </source>
</evidence>
<evidence type="ECO:0000256" key="1">
    <source>
        <dbReference type="ARBA" id="ARBA00004141"/>
    </source>
</evidence>
<keyword evidence="2 6" id="KW-0813">Transport</keyword>
<feature type="transmembrane region" description="Helical" evidence="6">
    <location>
        <begin position="182"/>
        <end position="204"/>
    </location>
</feature>
<proteinExistence type="inferred from homology"/>
<dbReference type="RefSeq" id="WP_013843191.1">
    <property type="nucleotide sequence ID" value="NC_015589.1"/>
</dbReference>
<comment type="similarity">
    <text evidence="6">Belongs to the binding-protein-dependent transport system permease family.</text>
</comment>
<reference evidence="9" key="1">
    <citation type="submission" date="2011-05" db="EMBL/GenBank/DDBJ databases">
        <title>Complete sequence of Desulfotomaculum ruminis DSM 2154.</title>
        <authorList>
            <person name="Lucas S."/>
            <person name="Copeland A."/>
            <person name="Lapidus A."/>
            <person name="Cheng J.-F."/>
            <person name="Goodwin L."/>
            <person name="Pitluck S."/>
            <person name="Lu M."/>
            <person name="Detter J.C."/>
            <person name="Han C."/>
            <person name="Tapia R."/>
            <person name="Land M."/>
            <person name="Hauser L."/>
            <person name="Kyrpides N."/>
            <person name="Ivanova N."/>
            <person name="Mikhailova N."/>
            <person name="Pagani I."/>
            <person name="Stams A.J.M."/>
            <person name="Plugge C.M."/>
            <person name="Muyzer G."/>
            <person name="Kuever J."/>
            <person name="Parshina S.N."/>
            <person name="Ivanova A.E."/>
            <person name="Nazina T.N."/>
            <person name="Brambilla E."/>
            <person name="Spring S."/>
            <person name="Klenk H.-P."/>
            <person name="Woyke T."/>
        </authorList>
    </citation>
    <scope>NUCLEOTIDE SEQUENCE [LARGE SCALE GENOMIC DNA]</scope>
    <source>
        <strain evidence="9">ATCC 23193 / DSM 2154 / NCIB 8452 / DL</strain>
    </source>
</reference>
<feature type="domain" description="ABC transmembrane type-1" evidence="7">
    <location>
        <begin position="22"/>
        <end position="201"/>
    </location>
</feature>
<reference evidence="8 9" key="2">
    <citation type="journal article" date="2012" name="Stand. Genomic Sci.">
        <title>Complete genome sequence of the sulfate-reducing firmicute Desulfotomaculum ruminis type strain (DL(T)).</title>
        <authorList>
            <person name="Spring S."/>
            <person name="Visser M."/>
            <person name="Lu M."/>
            <person name="Copeland A."/>
            <person name="Lapidus A."/>
            <person name="Lucas S."/>
            <person name="Cheng J.F."/>
            <person name="Han C."/>
            <person name="Tapia R."/>
            <person name="Goodwin L.A."/>
            <person name="Pitluck S."/>
            <person name="Ivanova N."/>
            <person name="Land M."/>
            <person name="Hauser L."/>
            <person name="Larimer F."/>
            <person name="Rohde M."/>
            <person name="Goker M."/>
            <person name="Detter J.C."/>
            <person name="Kyrpides N.C."/>
            <person name="Woyke T."/>
            <person name="Schaap P.J."/>
            <person name="Plugge C.M."/>
            <person name="Muyzer G."/>
            <person name="Kuever J."/>
            <person name="Pereira I.A."/>
            <person name="Parshina S.N."/>
            <person name="Bernier-Latmani R."/>
            <person name="Stams A.J."/>
            <person name="Klenk H.P."/>
        </authorList>
    </citation>
    <scope>NUCLEOTIDE SEQUENCE [LARGE SCALE GENOMIC DNA]</scope>
    <source>
        <strain evidence="9">ATCC 23193 / DSM 2154 / NCIB 8452 / DL</strain>
    </source>
</reference>
<feature type="transmembrane region" description="Helical" evidence="6">
    <location>
        <begin position="155"/>
        <end position="176"/>
    </location>
</feature>
<dbReference type="InterPro" id="IPR000515">
    <property type="entry name" value="MetI-like"/>
</dbReference>
<name>F6DVI5_DESRL</name>
<evidence type="ECO:0000313" key="8">
    <source>
        <dbReference type="EMBL" id="AEG61445.1"/>
    </source>
</evidence>
<dbReference type="PANTHER" id="PTHR30177:SF4">
    <property type="entry name" value="OSMOPROTECTANT IMPORT PERMEASE PROTEIN OSMW"/>
    <property type="match status" value="1"/>
</dbReference>
<dbReference type="STRING" id="696281.Desru_3239"/>
<feature type="transmembrane region" description="Helical" evidence="6">
    <location>
        <begin position="21"/>
        <end position="45"/>
    </location>
</feature>
<protein>
    <submittedName>
        <fullName evidence="8">Binding-protein-dependent transport systems inner membrane component</fullName>
    </submittedName>
</protein>
<keyword evidence="3 6" id="KW-0812">Transmembrane</keyword>
<dbReference type="GO" id="GO:0005886">
    <property type="term" value="C:plasma membrane"/>
    <property type="evidence" value="ECO:0007669"/>
    <property type="project" value="UniProtKB-SubCell"/>
</dbReference>
<dbReference type="OrthoDB" id="9801163at2"/>
<dbReference type="InterPro" id="IPR051204">
    <property type="entry name" value="ABC_transp_perm/SBD"/>
</dbReference>
<evidence type="ECO:0000313" key="9">
    <source>
        <dbReference type="Proteomes" id="UP000009234"/>
    </source>
</evidence>
<dbReference type="AlphaFoldDB" id="F6DVI5"/>
<organism evidence="8 9">
    <name type="scientific">Desulforamulus ruminis (strain ATCC 23193 / DSM 2154 / NCIMB 8452 / DL)</name>
    <name type="common">Desulfotomaculum ruminis</name>
    <dbReference type="NCBI Taxonomy" id="696281"/>
    <lineage>
        <taxon>Bacteria</taxon>
        <taxon>Bacillati</taxon>
        <taxon>Bacillota</taxon>
        <taxon>Clostridia</taxon>
        <taxon>Eubacteriales</taxon>
        <taxon>Peptococcaceae</taxon>
        <taxon>Desulforamulus</taxon>
    </lineage>
</organism>
<dbReference type="InterPro" id="IPR035906">
    <property type="entry name" value="MetI-like_sf"/>
</dbReference>
<gene>
    <name evidence="8" type="ordered locus">Desru_3239</name>
</gene>
<evidence type="ECO:0000256" key="4">
    <source>
        <dbReference type="ARBA" id="ARBA00022989"/>
    </source>
</evidence>
<dbReference type="FunFam" id="1.10.3720.10:FF:000001">
    <property type="entry name" value="Glycine betaine ABC transporter, permease"/>
    <property type="match status" value="1"/>
</dbReference>
<dbReference type="Gene3D" id="1.10.3720.10">
    <property type="entry name" value="MetI-like"/>
    <property type="match status" value="1"/>
</dbReference>
<evidence type="ECO:0000256" key="5">
    <source>
        <dbReference type="ARBA" id="ARBA00023136"/>
    </source>
</evidence>
<dbReference type="Pfam" id="PF00528">
    <property type="entry name" value="BPD_transp_1"/>
    <property type="match status" value="1"/>
</dbReference>
<feature type="transmembrane region" description="Helical" evidence="6">
    <location>
        <begin position="88"/>
        <end position="108"/>
    </location>
</feature>
<dbReference type="Proteomes" id="UP000009234">
    <property type="component" value="Chromosome"/>
</dbReference>
<dbReference type="KEGG" id="dru:Desru_3239"/>